<dbReference type="Gene3D" id="3.40.50.2000">
    <property type="entry name" value="Glycogen Phosphorylase B"/>
    <property type="match status" value="1"/>
</dbReference>
<accession>A0AAD7ZPW4</accession>
<reference evidence="4" key="1">
    <citation type="journal article" date="2023" name="IScience">
        <title>Live-bearing cockroach genome reveals convergent evolutionary mechanisms linked to viviparity in insects and beyond.</title>
        <authorList>
            <person name="Fouks B."/>
            <person name="Harrison M.C."/>
            <person name="Mikhailova A.A."/>
            <person name="Marchal E."/>
            <person name="English S."/>
            <person name="Carruthers M."/>
            <person name="Jennings E.C."/>
            <person name="Chiamaka E.L."/>
            <person name="Frigard R.A."/>
            <person name="Pippel M."/>
            <person name="Attardo G.M."/>
            <person name="Benoit J.B."/>
            <person name="Bornberg-Bauer E."/>
            <person name="Tobe S.S."/>
        </authorList>
    </citation>
    <scope>NUCLEOTIDE SEQUENCE</scope>
    <source>
        <strain evidence="4">Stay&amp;Tobe</strain>
    </source>
</reference>
<dbReference type="InterPro" id="IPR002213">
    <property type="entry name" value="UDP_glucos_trans"/>
</dbReference>
<protein>
    <recommendedName>
        <fullName evidence="6">UDP-glucuronosyltransferase</fullName>
    </recommendedName>
</protein>
<dbReference type="AlphaFoldDB" id="A0AAD7ZPW4"/>
<dbReference type="GO" id="GO:0008194">
    <property type="term" value="F:UDP-glycosyltransferase activity"/>
    <property type="evidence" value="ECO:0007669"/>
    <property type="project" value="InterPro"/>
</dbReference>
<dbReference type="SUPFAM" id="SSF53756">
    <property type="entry name" value="UDP-Glycosyltransferase/glycogen phosphorylase"/>
    <property type="match status" value="1"/>
</dbReference>
<evidence type="ECO:0000256" key="1">
    <source>
        <dbReference type="ARBA" id="ARBA00009995"/>
    </source>
</evidence>
<feature type="non-terminal residue" evidence="4">
    <location>
        <position position="306"/>
    </location>
</feature>
<dbReference type="PANTHER" id="PTHR48043">
    <property type="entry name" value="EG:EG0003.4 PROTEIN-RELATED"/>
    <property type="match status" value="1"/>
</dbReference>
<dbReference type="Pfam" id="PF00201">
    <property type="entry name" value="UDPGT"/>
    <property type="match status" value="1"/>
</dbReference>
<proteinExistence type="inferred from homology"/>
<evidence type="ECO:0000256" key="2">
    <source>
        <dbReference type="ARBA" id="ARBA00022676"/>
    </source>
</evidence>
<keyword evidence="2" id="KW-0328">Glycosyltransferase</keyword>
<keyword evidence="3" id="KW-0808">Transferase</keyword>
<dbReference type="EMBL" id="JASPKZ010007409">
    <property type="protein sequence ID" value="KAJ9584430.1"/>
    <property type="molecule type" value="Genomic_DNA"/>
</dbReference>
<sequence length="306" mass="35641">MPEDSTVDNQSKEQENIPNYMDIDLSFSYAYYRRQFDLETWDNLSIYDVTLQLISGLIKLTDNQLSSPQVQQFIKNSGNTSYDLVFIEASIFYSYHGLIHHLGSPPMIGIISYEFTLTASYSSGIPYNPSCYPEFMLPFSDRMTFFERLENARYWLFLRRLNYPWVNIKQRRQVIMRKYFGSAPPPVHEAERNYSLIMIARSSIFNYPIPLTPSAISFHSLHVKTTPDPLPKDLKNFLDEATHGVIYFSFGSNLLSKNMAEDKIRVFMEALSELPQKILWKWELDILPGKPSNVKIGKWLPQQDIL</sequence>
<name>A0AAD7ZPW4_DIPPU</name>
<dbReference type="PANTHER" id="PTHR48043:SF159">
    <property type="entry name" value="EG:EG0003.4 PROTEIN-RELATED"/>
    <property type="match status" value="1"/>
</dbReference>
<comment type="caution">
    <text evidence="4">The sequence shown here is derived from an EMBL/GenBank/DDBJ whole genome shotgun (WGS) entry which is preliminary data.</text>
</comment>
<evidence type="ECO:0000256" key="3">
    <source>
        <dbReference type="ARBA" id="ARBA00022679"/>
    </source>
</evidence>
<evidence type="ECO:0000313" key="4">
    <source>
        <dbReference type="EMBL" id="KAJ9584430.1"/>
    </source>
</evidence>
<gene>
    <name evidence="4" type="ORF">L9F63_021223</name>
</gene>
<keyword evidence="5" id="KW-1185">Reference proteome</keyword>
<evidence type="ECO:0000313" key="5">
    <source>
        <dbReference type="Proteomes" id="UP001233999"/>
    </source>
</evidence>
<organism evidence="4 5">
    <name type="scientific">Diploptera punctata</name>
    <name type="common">Pacific beetle cockroach</name>
    <dbReference type="NCBI Taxonomy" id="6984"/>
    <lineage>
        <taxon>Eukaryota</taxon>
        <taxon>Metazoa</taxon>
        <taxon>Ecdysozoa</taxon>
        <taxon>Arthropoda</taxon>
        <taxon>Hexapoda</taxon>
        <taxon>Insecta</taxon>
        <taxon>Pterygota</taxon>
        <taxon>Neoptera</taxon>
        <taxon>Polyneoptera</taxon>
        <taxon>Dictyoptera</taxon>
        <taxon>Blattodea</taxon>
        <taxon>Blaberoidea</taxon>
        <taxon>Blaberidae</taxon>
        <taxon>Diplopterinae</taxon>
        <taxon>Diploptera</taxon>
    </lineage>
</organism>
<reference evidence="4" key="2">
    <citation type="submission" date="2023-05" db="EMBL/GenBank/DDBJ databases">
        <authorList>
            <person name="Fouks B."/>
        </authorList>
    </citation>
    <scope>NUCLEOTIDE SEQUENCE</scope>
    <source>
        <strain evidence="4">Stay&amp;Tobe</strain>
        <tissue evidence="4">Testes</tissue>
    </source>
</reference>
<evidence type="ECO:0008006" key="6">
    <source>
        <dbReference type="Google" id="ProtNLM"/>
    </source>
</evidence>
<dbReference type="Proteomes" id="UP001233999">
    <property type="component" value="Unassembled WGS sequence"/>
</dbReference>
<dbReference type="InterPro" id="IPR050271">
    <property type="entry name" value="UDP-glycosyltransferase"/>
</dbReference>
<comment type="similarity">
    <text evidence="1">Belongs to the UDP-glycosyltransferase family.</text>
</comment>